<keyword evidence="2" id="KW-1185">Reference proteome</keyword>
<dbReference type="Proteomes" id="UP000076580">
    <property type="component" value="Chromosome 03"/>
</dbReference>
<dbReference type="AlphaFoldDB" id="A0A151GGA2"/>
<sequence length="123" mass="13041">MPWRATIRSESGREARAVAISRPGRNMVPVQPKGPVPGPGRCWLLAAGCRLLAQLSHPSGSILASSNGQGRHELAPPDWELARPSTASLARTGLGEAFPRQQFDRVPSISFLCSASETRSAAG</sequence>
<gene>
    <name evidence="1" type="ORF">DCS_08095</name>
</gene>
<comment type="caution">
    <text evidence="1">The sequence shown here is derived from an EMBL/GenBank/DDBJ whole genome shotgun (WGS) entry which is preliminary data.</text>
</comment>
<reference evidence="1 2" key="1">
    <citation type="journal article" date="2016" name="Sci. Rep.">
        <title>Insights into Adaptations to a Near-Obligate Nematode Endoparasitic Lifestyle from the Finished Genome of Drechmeria coniospora.</title>
        <authorList>
            <person name="Zhang L."/>
            <person name="Zhou Z."/>
            <person name="Guo Q."/>
            <person name="Fokkens L."/>
            <person name="Miskei M."/>
            <person name="Pocsi I."/>
            <person name="Zhang W."/>
            <person name="Chen M."/>
            <person name="Wang L."/>
            <person name="Sun Y."/>
            <person name="Donzelli B.G."/>
            <person name="Gibson D.M."/>
            <person name="Nelson D.R."/>
            <person name="Luo J.G."/>
            <person name="Rep M."/>
            <person name="Liu H."/>
            <person name="Yang S."/>
            <person name="Wang J."/>
            <person name="Krasnoff S.B."/>
            <person name="Xu Y."/>
            <person name="Molnar I."/>
            <person name="Lin M."/>
        </authorList>
    </citation>
    <scope>NUCLEOTIDE SEQUENCE [LARGE SCALE GENOMIC DNA]</scope>
    <source>
        <strain evidence="1 2">ARSEF 6962</strain>
    </source>
</reference>
<dbReference type="EMBL" id="LAYC01000003">
    <property type="protein sequence ID" value="KYK56128.1"/>
    <property type="molecule type" value="Genomic_DNA"/>
</dbReference>
<name>A0A151GGA2_DRECN</name>
<accession>A0A151GGA2</accession>
<dbReference type="RefSeq" id="XP_040655480.1">
    <property type="nucleotide sequence ID" value="XM_040805376.1"/>
</dbReference>
<dbReference type="InParanoid" id="A0A151GGA2"/>
<proteinExistence type="predicted"/>
<dbReference type="GeneID" id="63720738"/>
<evidence type="ECO:0000313" key="2">
    <source>
        <dbReference type="Proteomes" id="UP000076580"/>
    </source>
</evidence>
<organism evidence="1 2">
    <name type="scientific">Drechmeria coniospora</name>
    <name type="common">Nematophagous fungus</name>
    <name type="synonym">Meria coniospora</name>
    <dbReference type="NCBI Taxonomy" id="98403"/>
    <lineage>
        <taxon>Eukaryota</taxon>
        <taxon>Fungi</taxon>
        <taxon>Dikarya</taxon>
        <taxon>Ascomycota</taxon>
        <taxon>Pezizomycotina</taxon>
        <taxon>Sordariomycetes</taxon>
        <taxon>Hypocreomycetidae</taxon>
        <taxon>Hypocreales</taxon>
        <taxon>Ophiocordycipitaceae</taxon>
        <taxon>Drechmeria</taxon>
    </lineage>
</organism>
<evidence type="ECO:0000313" key="1">
    <source>
        <dbReference type="EMBL" id="KYK56128.1"/>
    </source>
</evidence>
<protein>
    <submittedName>
        <fullName evidence="1">Uncharacterized protein</fullName>
    </submittedName>
</protein>